<dbReference type="Proteomes" id="UP000288805">
    <property type="component" value="Unassembled WGS sequence"/>
</dbReference>
<evidence type="ECO:0000313" key="3">
    <source>
        <dbReference type="Proteomes" id="UP000288805"/>
    </source>
</evidence>
<sequence length="400" mass="44862">MVKYSMATEKMGQPRRYHPGQKILFPLLKLATQLIIGHKLNSQNYMEWSQSVLMFICGKGKDDYLIGLATAPSTIDLKYKVWKAENTMVMSWLINSMTNEIGVDFMYYEMAQEIWDAAMESYSNNENTSQLLEVKGMIHDLRQGDLSVTRYFSTLNRFWQQLDLFNDSKEVFSKVKREESRKKVMLGGQTTVYKGFTLAACNSNIPGLDNCTKKGGRPWFEHCSTGDEQRAPETTPFSKEQLLLLQKMFAQQQTQPVHQSPPSPSKSNPTSGVVVVAQTSNTPTTLGIQLKKNNPWIVDSGVSDHMTGNASFLHDVTPCYEDFMVRIADGSLPKVVGIGSVMISQKLILKSMLLVPTLTCNLISDLALGRMIGNAEECVRLYLLQKVDNPEKQTQIAGAS</sequence>
<dbReference type="PANTHER" id="PTHR37610">
    <property type="entry name" value="CCHC-TYPE DOMAIN-CONTAINING PROTEIN"/>
    <property type="match status" value="1"/>
</dbReference>
<gene>
    <name evidence="2" type="ORF">CK203_112125</name>
</gene>
<name>A0A438DB92_VITVI</name>
<dbReference type="PANTHER" id="PTHR37610:SF47">
    <property type="entry name" value="RETROTRANSPOSON COPIA-LIKE N-TERMINAL DOMAIN-CONTAINING PROTEIN"/>
    <property type="match status" value="1"/>
</dbReference>
<protein>
    <recommendedName>
        <fullName evidence="1">Retrovirus-related Pol polyprotein from transposon TNT 1-94-like beta-barrel domain-containing protein</fullName>
    </recommendedName>
</protein>
<feature type="domain" description="Retrovirus-related Pol polyprotein from transposon TNT 1-94-like beta-barrel" evidence="1">
    <location>
        <begin position="296"/>
        <end position="365"/>
    </location>
</feature>
<evidence type="ECO:0000259" key="1">
    <source>
        <dbReference type="Pfam" id="PF22936"/>
    </source>
</evidence>
<dbReference type="AlphaFoldDB" id="A0A438DB92"/>
<reference evidence="2 3" key="1">
    <citation type="journal article" date="2018" name="PLoS Genet.">
        <title>Population sequencing reveals clonal diversity and ancestral inbreeding in the grapevine cultivar Chardonnay.</title>
        <authorList>
            <person name="Roach M.J."/>
            <person name="Johnson D.L."/>
            <person name="Bohlmann J."/>
            <person name="van Vuuren H.J."/>
            <person name="Jones S.J."/>
            <person name="Pretorius I.S."/>
            <person name="Schmidt S.A."/>
            <person name="Borneman A.R."/>
        </authorList>
    </citation>
    <scope>NUCLEOTIDE SEQUENCE [LARGE SCALE GENOMIC DNA]</scope>
    <source>
        <strain evidence="3">cv. Chardonnay</strain>
        <tissue evidence="2">Leaf</tissue>
    </source>
</reference>
<evidence type="ECO:0000313" key="2">
    <source>
        <dbReference type="EMBL" id="RVW32698.1"/>
    </source>
</evidence>
<organism evidence="2 3">
    <name type="scientific">Vitis vinifera</name>
    <name type="common">Grape</name>
    <dbReference type="NCBI Taxonomy" id="29760"/>
    <lineage>
        <taxon>Eukaryota</taxon>
        <taxon>Viridiplantae</taxon>
        <taxon>Streptophyta</taxon>
        <taxon>Embryophyta</taxon>
        <taxon>Tracheophyta</taxon>
        <taxon>Spermatophyta</taxon>
        <taxon>Magnoliopsida</taxon>
        <taxon>eudicotyledons</taxon>
        <taxon>Gunneridae</taxon>
        <taxon>Pentapetalae</taxon>
        <taxon>rosids</taxon>
        <taxon>Vitales</taxon>
        <taxon>Vitaceae</taxon>
        <taxon>Viteae</taxon>
        <taxon>Vitis</taxon>
    </lineage>
</organism>
<dbReference type="Pfam" id="PF22936">
    <property type="entry name" value="Pol_BBD"/>
    <property type="match status" value="1"/>
</dbReference>
<dbReference type="EMBL" id="QGNW01001709">
    <property type="protein sequence ID" value="RVW32698.1"/>
    <property type="molecule type" value="Genomic_DNA"/>
</dbReference>
<proteinExistence type="predicted"/>
<comment type="caution">
    <text evidence="2">The sequence shown here is derived from an EMBL/GenBank/DDBJ whole genome shotgun (WGS) entry which is preliminary data.</text>
</comment>
<dbReference type="InterPro" id="IPR054722">
    <property type="entry name" value="PolX-like_BBD"/>
</dbReference>
<accession>A0A438DB92</accession>